<evidence type="ECO:0000313" key="4">
    <source>
        <dbReference type="EMBL" id="PWN87940.1"/>
    </source>
</evidence>
<comment type="similarity">
    <text evidence="1">Belongs to the WrbA family.</text>
</comment>
<dbReference type="GO" id="GO:0010181">
    <property type="term" value="F:FMN binding"/>
    <property type="evidence" value="ECO:0007669"/>
    <property type="project" value="InterPro"/>
</dbReference>
<dbReference type="InterPro" id="IPR010089">
    <property type="entry name" value="Flavoprotein_WrbA-like"/>
</dbReference>
<dbReference type="FunFam" id="3.40.50.360:FF:000001">
    <property type="entry name" value="NAD(P)H dehydrogenase (Quinone) FQR1-like"/>
    <property type="match status" value="1"/>
</dbReference>
<evidence type="ECO:0000256" key="1">
    <source>
        <dbReference type="ARBA" id="ARBA00006961"/>
    </source>
</evidence>
<feature type="region of interest" description="Disordered" evidence="2">
    <location>
        <begin position="166"/>
        <end position="188"/>
    </location>
</feature>
<keyword evidence="5" id="KW-1185">Reference proteome</keyword>
<dbReference type="Pfam" id="PF03358">
    <property type="entry name" value="FMN_red"/>
    <property type="match status" value="1"/>
</dbReference>
<dbReference type="InterPro" id="IPR029039">
    <property type="entry name" value="Flavoprotein-like_sf"/>
</dbReference>
<dbReference type="GO" id="GO:0003955">
    <property type="term" value="F:NAD(P)H dehydrogenase (quinone) activity"/>
    <property type="evidence" value="ECO:0007669"/>
    <property type="project" value="InterPro"/>
</dbReference>
<dbReference type="OrthoDB" id="504689at2759"/>
<dbReference type="Gene3D" id="3.40.50.360">
    <property type="match status" value="1"/>
</dbReference>
<name>A0A316YED6_9BASI</name>
<protein>
    <submittedName>
        <fullName evidence="4">Putative 1,4-benzoquinone reductase</fullName>
    </submittedName>
</protein>
<evidence type="ECO:0000313" key="5">
    <source>
        <dbReference type="Proteomes" id="UP000245768"/>
    </source>
</evidence>
<dbReference type="AlphaFoldDB" id="A0A316YED6"/>
<reference evidence="4 5" key="1">
    <citation type="journal article" date="2018" name="Mol. Biol. Evol.">
        <title>Broad Genomic Sampling Reveals a Smut Pathogenic Ancestry of the Fungal Clade Ustilaginomycotina.</title>
        <authorList>
            <person name="Kijpornyongpan T."/>
            <person name="Mondo S.J."/>
            <person name="Barry K."/>
            <person name="Sandor L."/>
            <person name="Lee J."/>
            <person name="Lipzen A."/>
            <person name="Pangilinan J."/>
            <person name="LaButti K."/>
            <person name="Hainaut M."/>
            <person name="Henrissat B."/>
            <person name="Grigoriev I.V."/>
            <person name="Spatafora J.W."/>
            <person name="Aime M.C."/>
        </authorList>
    </citation>
    <scope>NUCLEOTIDE SEQUENCE [LARGE SCALE GENOMIC DNA]</scope>
    <source>
        <strain evidence="4 5">MCA 4198</strain>
    </source>
</reference>
<dbReference type="SUPFAM" id="SSF52218">
    <property type="entry name" value="Flavoproteins"/>
    <property type="match status" value="1"/>
</dbReference>
<dbReference type="PANTHER" id="PTHR30546">
    <property type="entry name" value="FLAVODOXIN-RELATED PROTEIN WRBA-RELATED"/>
    <property type="match status" value="1"/>
</dbReference>
<dbReference type="EMBL" id="KZ819639">
    <property type="protein sequence ID" value="PWN87940.1"/>
    <property type="molecule type" value="Genomic_DNA"/>
</dbReference>
<dbReference type="InterPro" id="IPR005025">
    <property type="entry name" value="FMN_Rdtase-like_dom"/>
</dbReference>
<evidence type="ECO:0000256" key="2">
    <source>
        <dbReference type="SAM" id="MobiDB-lite"/>
    </source>
</evidence>
<dbReference type="InParanoid" id="A0A316YED6"/>
<sequence>MSAKIAVITWSLYGHVAELANDAIEGAKAAGAEVKQFQVAETLPSEVLTKMHAHKAATDALPVIKPDDLKEFDGFILAFPTRYGRAPAQVSAFFDQTGGLWATGALVGKFGSVITSTASQHGGLETTALTTIPWFVHHGINFVPIGYQFPELQEVQKIQGSSAYGAGSVTSGDGSLRPTEQDKTVAKGQGKHFANVVGQFVRGKQ</sequence>
<organism evidence="4 5">
    <name type="scientific">Acaromyces ingoldii</name>
    <dbReference type="NCBI Taxonomy" id="215250"/>
    <lineage>
        <taxon>Eukaryota</taxon>
        <taxon>Fungi</taxon>
        <taxon>Dikarya</taxon>
        <taxon>Basidiomycota</taxon>
        <taxon>Ustilaginomycotina</taxon>
        <taxon>Exobasidiomycetes</taxon>
        <taxon>Exobasidiales</taxon>
        <taxon>Cryptobasidiaceae</taxon>
        <taxon>Acaromyces</taxon>
    </lineage>
</organism>
<dbReference type="PROSITE" id="PS50902">
    <property type="entry name" value="FLAVODOXIN_LIKE"/>
    <property type="match status" value="1"/>
</dbReference>
<dbReference type="PANTHER" id="PTHR30546:SF23">
    <property type="entry name" value="FLAVOPROTEIN-LIKE PROTEIN YCP4-RELATED"/>
    <property type="match status" value="1"/>
</dbReference>
<proteinExistence type="inferred from homology"/>
<dbReference type="NCBIfam" id="TIGR01755">
    <property type="entry name" value="flav_wrbA"/>
    <property type="match status" value="1"/>
</dbReference>
<dbReference type="GO" id="GO:0016020">
    <property type="term" value="C:membrane"/>
    <property type="evidence" value="ECO:0007669"/>
    <property type="project" value="TreeGrafter"/>
</dbReference>
<dbReference type="RefSeq" id="XP_025375138.1">
    <property type="nucleotide sequence ID" value="XM_025518955.1"/>
</dbReference>
<dbReference type="Proteomes" id="UP000245768">
    <property type="component" value="Unassembled WGS sequence"/>
</dbReference>
<gene>
    <name evidence="4" type="ORF">FA10DRAFT_233603</name>
</gene>
<dbReference type="InterPro" id="IPR008254">
    <property type="entry name" value="Flavodoxin/NO_synth"/>
</dbReference>
<accession>A0A316YED6</accession>
<dbReference type="FunCoup" id="A0A316YED6">
    <property type="interactions" value="111"/>
</dbReference>
<dbReference type="NCBIfam" id="NF002999">
    <property type="entry name" value="PRK03767.1"/>
    <property type="match status" value="1"/>
</dbReference>
<dbReference type="STRING" id="215250.A0A316YED6"/>
<feature type="domain" description="Flavodoxin-like" evidence="3">
    <location>
        <begin position="5"/>
        <end position="194"/>
    </location>
</feature>
<evidence type="ECO:0000259" key="3">
    <source>
        <dbReference type="PROSITE" id="PS50902"/>
    </source>
</evidence>
<dbReference type="GeneID" id="37040871"/>